<evidence type="ECO:0000256" key="6">
    <source>
        <dbReference type="SAM" id="SignalP"/>
    </source>
</evidence>
<protein>
    <submittedName>
        <fullName evidence="7">Uncharacterized protein</fullName>
    </submittedName>
</protein>
<dbReference type="AlphaFoldDB" id="A0A498K187"/>
<dbReference type="InterPro" id="IPR001087">
    <property type="entry name" value="GDSL"/>
</dbReference>
<organism evidence="7 8">
    <name type="scientific">Malus domestica</name>
    <name type="common">Apple</name>
    <name type="synonym">Pyrus malus</name>
    <dbReference type="NCBI Taxonomy" id="3750"/>
    <lineage>
        <taxon>Eukaryota</taxon>
        <taxon>Viridiplantae</taxon>
        <taxon>Streptophyta</taxon>
        <taxon>Embryophyta</taxon>
        <taxon>Tracheophyta</taxon>
        <taxon>Spermatophyta</taxon>
        <taxon>Magnoliopsida</taxon>
        <taxon>eudicotyledons</taxon>
        <taxon>Gunneridae</taxon>
        <taxon>Pentapetalae</taxon>
        <taxon>rosids</taxon>
        <taxon>fabids</taxon>
        <taxon>Rosales</taxon>
        <taxon>Rosaceae</taxon>
        <taxon>Amygdaloideae</taxon>
        <taxon>Maleae</taxon>
        <taxon>Malus</taxon>
    </lineage>
</organism>
<dbReference type="FunFam" id="3.40.50.1110:FF:000003">
    <property type="entry name" value="GDSL esterase/lipase APG"/>
    <property type="match status" value="1"/>
</dbReference>
<feature type="signal peptide" evidence="6">
    <location>
        <begin position="1"/>
        <end position="28"/>
    </location>
</feature>
<dbReference type="PANTHER" id="PTHR22835">
    <property type="entry name" value="ZINC FINGER FYVE DOMAIN CONTAINING PROTEIN"/>
    <property type="match status" value="1"/>
</dbReference>
<keyword evidence="8" id="KW-1185">Reference proteome</keyword>
<comment type="similarity">
    <text evidence="1">Belongs to the 'GDSL' lipolytic enzyme family.</text>
</comment>
<dbReference type="EMBL" id="RDQH01000331">
    <property type="protein sequence ID" value="RXH99111.1"/>
    <property type="molecule type" value="Genomic_DNA"/>
</dbReference>
<reference evidence="7 8" key="1">
    <citation type="submission" date="2018-10" db="EMBL/GenBank/DDBJ databases">
        <title>A high-quality apple genome assembly.</title>
        <authorList>
            <person name="Hu J."/>
        </authorList>
    </citation>
    <scope>NUCLEOTIDE SEQUENCE [LARGE SCALE GENOMIC DNA]</scope>
    <source>
        <strain evidence="8">cv. HFTH1</strain>
        <tissue evidence="7">Young leaf</tissue>
    </source>
</reference>
<dbReference type="InterPro" id="IPR036514">
    <property type="entry name" value="SGNH_hydro_sf"/>
</dbReference>
<feature type="chain" id="PRO_5019762872" evidence="6">
    <location>
        <begin position="29"/>
        <end position="992"/>
    </location>
</feature>
<feature type="transmembrane region" description="Helical" evidence="5">
    <location>
        <begin position="368"/>
        <end position="388"/>
    </location>
</feature>
<evidence type="ECO:0000256" key="1">
    <source>
        <dbReference type="ARBA" id="ARBA00008668"/>
    </source>
</evidence>
<dbReference type="InterPro" id="IPR008265">
    <property type="entry name" value="Lipase_GDSL_AS"/>
</dbReference>
<keyword evidence="2 6" id="KW-0732">Signal</keyword>
<keyword evidence="5" id="KW-1133">Transmembrane helix</keyword>
<dbReference type="Proteomes" id="UP000290289">
    <property type="component" value="Chromosome 5"/>
</dbReference>
<dbReference type="PANTHER" id="PTHR22835:SF683">
    <property type="entry name" value="OS05G0506800 PROTEIN"/>
    <property type="match status" value="1"/>
</dbReference>
<dbReference type="GO" id="GO:0016298">
    <property type="term" value="F:lipase activity"/>
    <property type="evidence" value="ECO:0007669"/>
    <property type="project" value="InterPro"/>
</dbReference>
<evidence type="ECO:0000256" key="3">
    <source>
        <dbReference type="ARBA" id="ARBA00022801"/>
    </source>
</evidence>
<keyword evidence="5" id="KW-0812">Transmembrane</keyword>
<dbReference type="GO" id="GO:0006629">
    <property type="term" value="P:lipid metabolic process"/>
    <property type="evidence" value="ECO:0007669"/>
    <property type="project" value="InterPro"/>
</dbReference>
<dbReference type="InterPro" id="IPR035669">
    <property type="entry name" value="SGNH_plant_lipase-like"/>
</dbReference>
<accession>A0A498K187</accession>
<evidence type="ECO:0000313" key="8">
    <source>
        <dbReference type="Proteomes" id="UP000290289"/>
    </source>
</evidence>
<comment type="caution">
    <text evidence="7">The sequence shown here is derived from an EMBL/GenBank/DDBJ whole genome shotgun (WGS) entry which is preliminary data.</text>
</comment>
<keyword evidence="4" id="KW-0325">Glycoprotein</keyword>
<dbReference type="CDD" id="cd01837">
    <property type="entry name" value="SGNH_plant_lipase_like"/>
    <property type="match status" value="2"/>
</dbReference>
<dbReference type="STRING" id="3750.A0A498K187"/>
<evidence type="ECO:0000256" key="2">
    <source>
        <dbReference type="ARBA" id="ARBA00022729"/>
    </source>
</evidence>
<dbReference type="PROSITE" id="PS01098">
    <property type="entry name" value="LIPASE_GDSL_SER"/>
    <property type="match status" value="1"/>
</dbReference>
<dbReference type="Gene3D" id="3.40.50.1110">
    <property type="entry name" value="SGNH hydrolase"/>
    <property type="match status" value="2"/>
</dbReference>
<sequence>MGSSFQQYYWMNLLLLLVFILIPHASCCFSSIFSFGDSLADTGNLKISSPNETVHFFFPPYGMTYFHRPTGRCSDGRLVIDFIAEYLGLPLVRPYLESQKSIQNFEGGVNFAVAGATALDATFLEEMGDSNPRTNNSLGIQMGWFKEILPYFCNISSNCSEFLSGSLILMGEIGGNDYNDALLGGKSIEQVQEYVPLVIEEIGLSINELIELGAATLLVPGNLPIGCLPIYLTNYEGSDESDYDPSTGCLNWLNKFVEYYNEQLQTELSRIRSLHPHVNIIYADYYNAMMYLHHSPEQFGFIGGSPKACCGGGGTYNYNSSAQCGMRQASACENPAEFISWDGIHFTEAAYKWITNALLKGNYTDPRISSLASLVNVVVVLLVTVGIIPHANCCYTSIIGSEDSLANTGNTYTNAVDRKIDLLSWLQPPYFRASLTMNVLLLVGTVVIIPHALGCYTSIIGFGDSLADTGNSYLNALDHHDKPFHFFFPPYGEDFFHHPTGRCCDGRLIIDFIGMFFLASSFAAESLGLPLVRPYFEILNVNETLRNFEEGANFAVVGATALDTDYLEKMGHYNEFTNFSLRIQLDWFKGMLSPLCNTASDCRDLLSSSLVLMGPIGGNDYTHALFAGDRFQIVRTFVPVVIEAMASAINELIEHGASTLLVPGNFPIGCLPAYLTLYEGSDESKYDPSTGCLTWLNKFSEYHNEQLQIKLSQIRSLHPHASIIYGDIYSATLQLYQSPKQFGFTGEATKACCGGGGTYNYNSSAQCGLPAASACANPAESINWDGLHCTEAANRWIAKALLYGNYTIPHISTSCVSQLGNDYDYALFSGWSIEQAKALVPPVVDTISKATSINRRTTVELVVPGKLPTGCSIHNDFSKYHKKELKRALGTLIQKYPSARILYADYYGASKPFYHAPQHYGQIPSSIPRNSSGVRKCSNSLSRRGMTVQLQLFSTAWKAMFNNLQGSQLVCTLGWDSPYRSSLSLHCHGFHP</sequence>
<dbReference type="Pfam" id="PF00657">
    <property type="entry name" value="Lipase_GDSL"/>
    <property type="match status" value="2"/>
</dbReference>
<proteinExistence type="inferred from homology"/>
<keyword evidence="3" id="KW-0378">Hydrolase</keyword>
<dbReference type="SUPFAM" id="SSF52266">
    <property type="entry name" value="SGNH hydrolase"/>
    <property type="match status" value="2"/>
</dbReference>
<keyword evidence="5" id="KW-0472">Membrane</keyword>
<name>A0A498K187_MALDO</name>
<feature type="transmembrane region" description="Helical" evidence="5">
    <location>
        <begin position="439"/>
        <end position="462"/>
    </location>
</feature>
<gene>
    <name evidence="7" type="ORF">DVH24_011436</name>
</gene>
<evidence type="ECO:0000313" key="7">
    <source>
        <dbReference type="EMBL" id="RXH99111.1"/>
    </source>
</evidence>
<evidence type="ECO:0000256" key="5">
    <source>
        <dbReference type="SAM" id="Phobius"/>
    </source>
</evidence>
<evidence type="ECO:0000256" key="4">
    <source>
        <dbReference type="ARBA" id="ARBA00023180"/>
    </source>
</evidence>